<dbReference type="RefSeq" id="WP_045083605.1">
    <property type="nucleotide sequence ID" value="NZ_JZSV01000007.1"/>
</dbReference>
<evidence type="ECO:0000256" key="1">
    <source>
        <dbReference type="SAM" id="MobiDB-lite"/>
    </source>
</evidence>
<dbReference type="InterPro" id="IPR030191">
    <property type="entry name" value="CodB"/>
</dbReference>
<dbReference type="Gene3D" id="1.10.4160.10">
    <property type="entry name" value="Hydantoin permease"/>
    <property type="match status" value="1"/>
</dbReference>
<feature type="transmembrane region" description="Helical" evidence="2">
    <location>
        <begin position="517"/>
        <end position="538"/>
    </location>
</feature>
<dbReference type="AlphaFoldDB" id="A0A855S8H8"/>
<feature type="transmembrane region" description="Helical" evidence="2">
    <location>
        <begin position="66"/>
        <end position="90"/>
    </location>
</feature>
<keyword evidence="2" id="KW-0812">Transmembrane</keyword>
<feature type="transmembrane region" description="Helical" evidence="2">
    <location>
        <begin position="239"/>
        <end position="262"/>
    </location>
</feature>
<comment type="caution">
    <text evidence="3">The sequence shown here is derived from an EMBL/GenBank/DDBJ whole genome shotgun (WGS) entry which is preliminary data.</text>
</comment>
<evidence type="ECO:0000256" key="2">
    <source>
        <dbReference type="SAM" id="Phobius"/>
    </source>
</evidence>
<dbReference type="Proteomes" id="UP000241440">
    <property type="component" value="Unassembled WGS sequence"/>
</dbReference>
<feature type="transmembrane region" description="Helical" evidence="2">
    <location>
        <begin position="313"/>
        <end position="334"/>
    </location>
</feature>
<feature type="transmembrane region" description="Helical" evidence="2">
    <location>
        <begin position="355"/>
        <end position="375"/>
    </location>
</feature>
<proteinExistence type="predicted"/>
<reference evidence="3 4" key="1">
    <citation type="submission" date="2018-01" db="EMBL/GenBank/DDBJ databases">
        <title>Whole genome sequencing of Histamine producing bacteria.</title>
        <authorList>
            <person name="Butler K."/>
        </authorList>
    </citation>
    <scope>NUCLEOTIDE SEQUENCE [LARGE SCALE GENOMIC DNA]</scope>
    <source>
        <strain evidence="3 4">A2-1</strain>
    </source>
</reference>
<accession>A0A855S8H8</accession>
<feature type="transmembrane region" description="Helical" evidence="2">
    <location>
        <begin position="381"/>
        <end position="398"/>
    </location>
</feature>
<feature type="transmembrane region" description="Helical" evidence="2">
    <location>
        <begin position="111"/>
        <end position="139"/>
    </location>
</feature>
<dbReference type="GO" id="GO:0015209">
    <property type="term" value="F:cytosine transmembrane transporter activity"/>
    <property type="evidence" value="ECO:0007669"/>
    <property type="project" value="InterPro"/>
</dbReference>
<keyword evidence="2" id="KW-1133">Transmembrane helix</keyword>
<evidence type="ECO:0000313" key="4">
    <source>
        <dbReference type="Proteomes" id="UP000241440"/>
    </source>
</evidence>
<keyword evidence="2" id="KW-0472">Membrane</keyword>
<dbReference type="PANTHER" id="PTHR30569">
    <property type="entry name" value="CYTOSINE TRANSPORTER CODB"/>
    <property type="match status" value="1"/>
</dbReference>
<feature type="transmembrane region" description="Helical" evidence="2">
    <location>
        <begin position="443"/>
        <end position="464"/>
    </location>
</feature>
<feature type="transmembrane region" description="Helical" evidence="2">
    <location>
        <begin position="550"/>
        <end position="569"/>
    </location>
</feature>
<dbReference type="PANTHER" id="PTHR30569:SF0">
    <property type="entry name" value="CYTOSINE PERMEASE"/>
    <property type="match status" value="1"/>
</dbReference>
<evidence type="ECO:0000313" key="3">
    <source>
        <dbReference type="EMBL" id="PSX05509.1"/>
    </source>
</evidence>
<feature type="compositionally biased region" description="Low complexity" evidence="1">
    <location>
        <begin position="1"/>
        <end position="17"/>
    </location>
</feature>
<protein>
    <submittedName>
        <fullName evidence="3">Nucleoside transporter</fullName>
    </submittedName>
</protein>
<name>A0A855S8H8_PHOAN</name>
<gene>
    <name evidence="3" type="ORF">C0W41_17885</name>
</gene>
<dbReference type="GeneID" id="61229823"/>
<organism evidence="3 4">
    <name type="scientific">Photobacterium angustum</name>
    <dbReference type="NCBI Taxonomy" id="661"/>
    <lineage>
        <taxon>Bacteria</taxon>
        <taxon>Pseudomonadati</taxon>
        <taxon>Pseudomonadota</taxon>
        <taxon>Gammaproteobacteria</taxon>
        <taxon>Vibrionales</taxon>
        <taxon>Vibrionaceae</taxon>
        <taxon>Photobacterium</taxon>
    </lineage>
</organism>
<sequence>MSTLTTSTETQDTQESLNEYEQERVPEHRLLGWRHFMGSYSGEHVAGTEFVIGAAFVSWGASTFDILMGLLIGNLMAVLTWALITAPIATQSRLTVYEYLRRVAGPSFNKVYNVVNAVLFCALGGAMITVSASAVRILFNIPAQTHWYPDSAAFVAVALTVGTIVVAVAVLGFQKCAQFATVCSPWLLVVFITGGMVALPALSAIGNGETFTGFNQFLALADQYIWTGQTPDGSPSMTFWQIAAFAWVCNLAMHGSLGDMALLRFAKNKKYGYFSAFGMFFGHYIAWICAGIMGAGAMLLMKTNMSHLDAGGIAHAVLGATGIVAVIIAGWTTSNPTIYRAGLAIQSIFPNKSRAYITSIVGVITAVIACFPFVFTRLLDFVGYMGLLLAPVGAIIVSEHWIFKKIGLTPLWSKYQGNDLNKAALMTWAIGVVFAVTCEQMGLLHLFFLFVPTYLLSIAVYIMLAKSMGAADNYTEQEAEYHNELKQREIYHAEQARSEEIKRTEVKPASMLEKVSGAIALASLIAMVIAALKVWGAGADYTSSFKSFKAFAMYPTVIYFISATTWITLREKSIRGNANE</sequence>
<feature type="transmembrane region" description="Helical" evidence="2">
    <location>
        <begin position="185"/>
        <end position="205"/>
    </location>
</feature>
<feature type="transmembrane region" description="Helical" evidence="2">
    <location>
        <begin position="151"/>
        <end position="173"/>
    </location>
</feature>
<feature type="transmembrane region" description="Helical" evidence="2">
    <location>
        <begin position="274"/>
        <end position="301"/>
    </location>
</feature>
<feature type="region of interest" description="Disordered" evidence="1">
    <location>
        <begin position="1"/>
        <end position="22"/>
    </location>
</feature>
<dbReference type="EMBL" id="PYOY01000011">
    <property type="protein sequence ID" value="PSX05509.1"/>
    <property type="molecule type" value="Genomic_DNA"/>
</dbReference>
<dbReference type="GO" id="GO:0005886">
    <property type="term" value="C:plasma membrane"/>
    <property type="evidence" value="ECO:0007669"/>
    <property type="project" value="TreeGrafter"/>
</dbReference>